<accession>A0ABP3URK0</accession>
<dbReference type="PANTHER" id="PTHR45745:SF1">
    <property type="entry name" value="PHOSPHOGLUCOMUTASE 2B-RELATED"/>
    <property type="match status" value="1"/>
</dbReference>
<keyword evidence="6 12" id="KW-0479">Metal-binding</keyword>
<evidence type="ECO:0000256" key="1">
    <source>
        <dbReference type="ARBA" id="ARBA00001946"/>
    </source>
</evidence>
<dbReference type="Proteomes" id="UP001501510">
    <property type="component" value="Unassembled WGS sequence"/>
</dbReference>
<evidence type="ECO:0000256" key="12">
    <source>
        <dbReference type="RuleBase" id="RU004326"/>
    </source>
</evidence>
<dbReference type="InterPro" id="IPR016055">
    <property type="entry name" value="A-D-PHexomutase_a/b/a-I/II/III"/>
</dbReference>
<sequence length="577" mass="65562">MGYMEVYNEWLNNAYFDESTREELKEIKNNKEEIEDRFYKELEFGTAGLRGKIAAGTNRMNLYIIRRATQGLAYYIKDLGEDYIKRGVAIAYDCRHFSKEFAKNAALVLAANGIKAYLFEDLRPTPELSYTVIKLKTAAGIVVTASHNPKEYNGYKVYGENGAQILSDAAEAITEKISSIKRFEDVKIISEEEAKSNNLLEILGKEIDDQYMEKVKALSIRNSKEELDKDIKVVYTPLNGTGNIPVRRILKERGFNNIEVVKEQENPDGDFPTIEYPNPEDIRAFEYSKKLGKKIGAEILIATDPDCDRLALMVRDKNGEYVSFNGNQTGAILIKYILEGRKEKGILSEKGILVKSIVTGDLGKVIAKNVGVKTFECLTGFKNICGTAVELEKTKGYKFEFGYEESIGYTTGDFVRDKDGVISSMFLCEAAAYYKKQGKTLLDVLNDIFKEYGYYKEHLTSIVLEGIEGSKRIKRMMESYRKDYPKAILESKLVKYIDYREGTELNLETSESSKTSIPKSNVLKFIFDDNSWYALRPSGTEPKIKLYIYVNNKNENKAVEKLEAFKDTISKILNSIE</sequence>
<evidence type="ECO:0000259" key="14">
    <source>
        <dbReference type="Pfam" id="PF02879"/>
    </source>
</evidence>
<feature type="domain" description="Alpha-D-phosphohexomutase alpha/beta/alpha" evidence="14">
    <location>
        <begin position="209"/>
        <end position="319"/>
    </location>
</feature>
<comment type="pathway">
    <text evidence="3">Lipid metabolism.</text>
</comment>
<dbReference type="EMBL" id="BAAACG010000010">
    <property type="protein sequence ID" value="GAA0741024.1"/>
    <property type="molecule type" value="Genomic_DNA"/>
</dbReference>
<dbReference type="RefSeq" id="WP_343761600.1">
    <property type="nucleotide sequence ID" value="NZ_BAAACG010000010.1"/>
</dbReference>
<dbReference type="Pfam" id="PF02880">
    <property type="entry name" value="PGM_PMM_III"/>
    <property type="match status" value="1"/>
</dbReference>
<dbReference type="InterPro" id="IPR005844">
    <property type="entry name" value="A-D-PHexomutase_a/b/a-I"/>
</dbReference>
<dbReference type="Gene3D" id="3.30.310.50">
    <property type="entry name" value="Alpha-D-phosphohexomutase, C-terminal domain"/>
    <property type="match status" value="1"/>
</dbReference>
<protein>
    <recommendedName>
        <fullName evidence="9">Phosphoglucomutase</fullName>
    </recommendedName>
    <alternativeName>
        <fullName evidence="11">Alpha-phosphoglucomutase</fullName>
    </alternativeName>
    <alternativeName>
        <fullName evidence="10">Glucose phosphomutase</fullName>
    </alternativeName>
</protein>
<evidence type="ECO:0000256" key="10">
    <source>
        <dbReference type="ARBA" id="ARBA00041398"/>
    </source>
</evidence>
<keyword evidence="8" id="KW-0413">Isomerase</keyword>
<dbReference type="SUPFAM" id="SSF55957">
    <property type="entry name" value="Phosphoglucomutase, C-terminal domain"/>
    <property type="match status" value="1"/>
</dbReference>
<evidence type="ECO:0000313" key="17">
    <source>
        <dbReference type="Proteomes" id="UP001501510"/>
    </source>
</evidence>
<evidence type="ECO:0000313" key="16">
    <source>
        <dbReference type="EMBL" id="GAA0741024.1"/>
    </source>
</evidence>
<comment type="caution">
    <text evidence="16">The sequence shown here is derived from an EMBL/GenBank/DDBJ whole genome shotgun (WGS) entry which is preliminary data.</text>
</comment>
<dbReference type="InterPro" id="IPR016066">
    <property type="entry name" value="A-D-PHexomutase_CS"/>
</dbReference>
<comment type="pathway">
    <text evidence="2">Glycolipid metabolism; diglucosyl-diacylglycerol biosynthesis.</text>
</comment>
<keyword evidence="7 12" id="KW-0460">Magnesium</keyword>
<dbReference type="PROSITE" id="PS00710">
    <property type="entry name" value="PGM_PMM"/>
    <property type="match status" value="1"/>
</dbReference>
<feature type="domain" description="Alpha-D-phosphohexomutase alpha/beta/alpha" evidence="15">
    <location>
        <begin position="325"/>
        <end position="452"/>
    </location>
</feature>
<dbReference type="Pfam" id="PF02879">
    <property type="entry name" value="PGM_PMM_II"/>
    <property type="match status" value="1"/>
</dbReference>
<keyword evidence="17" id="KW-1185">Reference proteome</keyword>
<dbReference type="InterPro" id="IPR005846">
    <property type="entry name" value="A-D-PHexomutase_a/b/a-III"/>
</dbReference>
<dbReference type="InterPro" id="IPR005841">
    <property type="entry name" value="Alpha-D-phosphohexomutase_SF"/>
</dbReference>
<dbReference type="CDD" id="cd05799">
    <property type="entry name" value="PGM2"/>
    <property type="match status" value="1"/>
</dbReference>
<evidence type="ECO:0000256" key="4">
    <source>
        <dbReference type="ARBA" id="ARBA00010231"/>
    </source>
</evidence>
<gene>
    <name evidence="16" type="ORF">GCM10008906_21670</name>
</gene>
<evidence type="ECO:0000256" key="2">
    <source>
        <dbReference type="ARBA" id="ARBA00005164"/>
    </source>
</evidence>
<evidence type="ECO:0000256" key="5">
    <source>
        <dbReference type="ARBA" id="ARBA00022553"/>
    </source>
</evidence>
<evidence type="ECO:0000256" key="8">
    <source>
        <dbReference type="ARBA" id="ARBA00023235"/>
    </source>
</evidence>
<evidence type="ECO:0000256" key="9">
    <source>
        <dbReference type="ARBA" id="ARBA00039995"/>
    </source>
</evidence>
<dbReference type="Gene3D" id="3.40.120.10">
    <property type="entry name" value="Alpha-D-Glucose-1,6-Bisphosphate, subunit A, domain 3"/>
    <property type="match status" value="3"/>
</dbReference>
<evidence type="ECO:0000256" key="11">
    <source>
        <dbReference type="ARBA" id="ARBA00041467"/>
    </source>
</evidence>
<evidence type="ECO:0000259" key="13">
    <source>
        <dbReference type="Pfam" id="PF02878"/>
    </source>
</evidence>
<name>A0ABP3URK0_9CLOT</name>
<evidence type="ECO:0000256" key="3">
    <source>
        <dbReference type="ARBA" id="ARBA00005189"/>
    </source>
</evidence>
<keyword evidence="5" id="KW-0597">Phosphoprotein</keyword>
<dbReference type="InterPro" id="IPR005845">
    <property type="entry name" value="A-D-PHexomutase_a/b/a-II"/>
</dbReference>
<evidence type="ECO:0000259" key="15">
    <source>
        <dbReference type="Pfam" id="PF02880"/>
    </source>
</evidence>
<proteinExistence type="inferred from homology"/>
<comment type="cofactor">
    <cofactor evidence="1">
        <name>Mg(2+)</name>
        <dbReference type="ChEBI" id="CHEBI:18420"/>
    </cofactor>
</comment>
<evidence type="ECO:0000256" key="6">
    <source>
        <dbReference type="ARBA" id="ARBA00022723"/>
    </source>
</evidence>
<dbReference type="SUPFAM" id="SSF53738">
    <property type="entry name" value="Phosphoglucomutase, first 3 domains"/>
    <property type="match status" value="3"/>
</dbReference>
<organism evidence="16 17">
    <name type="scientific">Clostridium oceanicum</name>
    <dbReference type="NCBI Taxonomy" id="1543"/>
    <lineage>
        <taxon>Bacteria</taxon>
        <taxon>Bacillati</taxon>
        <taxon>Bacillota</taxon>
        <taxon>Clostridia</taxon>
        <taxon>Eubacteriales</taxon>
        <taxon>Clostridiaceae</taxon>
        <taxon>Clostridium</taxon>
    </lineage>
</organism>
<reference evidence="17" key="1">
    <citation type="journal article" date="2019" name="Int. J. Syst. Evol. Microbiol.">
        <title>The Global Catalogue of Microorganisms (GCM) 10K type strain sequencing project: providing services to taxonomists for standard genome sequencing and annotation.</title>
        <authorList>
            <consortium name="The Broad Institute Genomics Platform"/>
            <consortium name="The Broad Institute Genome Sequencing Center for Infectious Disease"/>
            <person name="Wu L."/>
            <person name="Ma J."/>
        </authorList>
    </citation>
    <scope>NUCLEOTIDE SEQUENCE [LARGE SCALE GENOMIC DNA]</scope>
    <source>
        <strain evidence="17">JCM 1407</strain>
    </source>
</reference>
<feature type="domain" description="Alpha-D-phosphohexomutase alpha/beta/alpha" evidence="13">
    <location>
        <begin position="43"/>
        <end position="181"/>
    </location>
</feature>
<dbReference type="InterPro" id="IPR036900">
    <property type="entry name" value="A-D-PHexomutase_C_sf"/>
</dbReference>
<comment type="similarity">
    <text evidence="4 12">Belongs to the phosphohexose mutase family.</text>
</comment>
<dbReference type="PANTHER" id="PTHR45745">
    <property type="entry name" value="PHOSPHOMANNOMUTASE 45A"/>
    <property type="match status" value="1"/>
</dbReference>
<dbReference type="Pfam" id="PF02878">
    <property type="entry name" value="PGM_PMM_I"/>
    <property type="match status" value="1"/>
</dbReference>
<dbReference type="PRINTS" id="PR00509">
    <property type="entry name" value="PGMPMM"/>
</dbReference>
<evidence type="ECO:0000256" key="7">
    <source>
        <dbReference type="ARBA" id="ARBA00022842"/>
    </source>
</evidence>